<proteinExistence type="inferred from homology"/>
<dbReference type="InterPro" id="IPR050330">
    <property type="entry name" value="Bact_OuterMem_StrucFunc"/>
</dbReference>
<dbReference type="InterPro" id="IPR006665">
    <property type="entry name" value="OmpA-like"/>
</dbReference>
<dbReference type="SUPFAM" id="SSF103088">
    <property type="entry name" value="OmpA-like"/>
    <property type="match status" value="1"/>
</dbReference>
<feature type="domain" description="OmpA-like" evidence="9">
    <location>
        <begin position="145"/>
        <end position="265"/>
    </location>
</feature>
<dbReference type="Pfam" id="PF00691">
    <property type="entry name" value="OmpA"/>
    <property type="match status" value="1"/>
</dbReference>
<dbReference type="EMBL" id="CP046415">
    <property type="protein sequence ID" value="QGT79251.1"/>
    <property type="molecule type" value="Genomic_DNA"/>
</dbReference>
<evidence type="ECO:0000256" key="1">
    <source>
        <dbReference type="ARBA" id="ARBA00004162"/>
    </source>
</evidence>
<dbReference type="PANTHER" id="PTHR30329:SF21">
    <property type="entry name" value="LIPOPROTEIN YIAD-RELATED"/>
    <property type="match status" value="1"/>
</dbReference>
<dbReference type="InterPro" id="IPR036737">
    <property type="entry name" value="OmpA-like_sf"/>
</dbReference>
<organism evidence="10 11">
    <name type="scientific">Guyparkeria halophila</name>
    <dbReference type="NCBI Taxonomy" id="47960"/>
    <lineage>
        <taxon>Bacteria</taxon>
        <taxon>Pseudomonadati</taxon>
        <taxon>Pseudomonadota</taxon>
        <taxon>Gammaproteobacteria</taxon>
        <taxon>Chromatiales</taxon>
        <taxon>Thioalkalibacteraceae</taxon>
        <taxon>Guyparkeria</taxon>
    </lineage>
</organism>
<reference evidence="10 11" key="1">
    <citation type="submission" date="2019-11" db="EMBL/GenBank/DDBJ databases">
        <authorList>
            <person name="Zhang J."/>
            <person name="Sun C."/>
        </authorList>
    </citation>
    <scope>NUCLEOTIDE SEQUENCE [LARGE SCALE GENOMIC DNA]</scope>
    <source>
        <strain evidence="11">sp2</strain>
    </source>
</reference>
<evidence type="ECO:0000256" key="3">
    <source>
        <dbReference type="ARBA" id="ARBA00022475"/>
    </source>
</evidence>
<gene>
    <name evidence="10" type="ORF">GM160_10320</name>
</gene>
<comment type="subcellular location">
    <subcellularLocation>
        <location evidence="1">Cell membrane</location>
        <topology evidence="1">Single-pass membrane protein</topology>
    </subcellularLocation>
</comment>
<dbReference type="KEGG" id="ghl:GM160_10320"/>
<protein>
    <submittedName>
        <fullName evidence="10">OmpA family protein</fullName>
    </submittedName>
</protein>
<keyword evidence="6 7" id="KW-0472">Membrane</keyword>
<evidence type="ECO:0000313" key="11">
    <source>
        <dbReference type="Proteomes" id="UP000427716"/>
    </source>
</evidence>
<dbReference type="GO" id="GO:0005886">
    <property type="term" value="C:plasma membrane"/>
    <property type="evidence" value="ECO:0007669"/>
    <property type="project" value="UniProtKB-SubCell"/>
</dbReference>
<dbReference type="RefSeq" id="WP_156574959.1">
    <property type="nucleotide sequence ID" value="NZ_CP046415.1"/>
</dbReference>
<dbReference type="AlphaFoldDB" id="A0A6I6D715"/>
<dbReference type="PANTHER" id="PTHR30329">
    <property type="entry name" value="STATOR ELEMENT OF FLAGELLAR MOTOR COMPLEX"/>
    <property type="match status" value="1"/>
</dbReference>
<evidence type="ECO:0000256" key="7">
    <source>
        <dbReference type="PROSITE-ProRule" id="PRU00473"/>
    </source>
</evidence>
<dbReference type="Gene3D" id="3.30.1330.60">
    <property type="entry name" value="OmpA-like domain"/>
    <property type="match status" value="1"/>
</dbReference>
<feature type="region of interest" description="Disordered" evidence="8">
    <location>
        <begin position="57"/>
        <end position="103"/>
    </location>
</feature>
<comment type="similarity">
    <text evidence="2">Belongs to the MotB family.</text>
</comment>
<accession>A0A6I6D715</accession>
<dbReference type="PROSITE" id="PS51123">
    <property type="entry name" value="OMPA_2"/>
    <property type="match status" value="1"/>
</dbReference>
<keyword evidence="3" id="KW-1003">Cell membrane</keyword>
<evidence type="ECO:0000256" key="4">
    <source>
        <dbReference type="ARBA" id="ARBA00022692"/>
    </source>
</evidence>
<dbReference type="InterPro" id="IPR025713">
    <property type="entry name" value="MotB-like_N_dom"/>
</dbReference>
<keyword evidence="11" id="KW-1185">Reference proteome</keyword>
<dbReference type="CDD" id="cd07185">
    <property type="entry name" value="OmpA_C-like"/>
    <property type="match status" value="1"/>
</dbReference>
<name>A0A6I6D715_9GAMM</name>
<evidence type="ECO:0000256" key="2">
    <source>
        <dbReference type="ARBA" id="ARBA00008914"/>
    </source>
</evidence>
<evidence type="ECO:0000256" key="6">
    <source>
        <dbReference type="ARBA" id="ARBA00023136"/>
    </source>
</evidence>
<dbReference type="Pfam" id="PF13677">
    <property type="entry name" value="MotB_plug"/>
    <property type="match status" value="1"/>
</dbReference>
<dbReference type="Proteomes" id="UP000427716">
    <property type="component" value="Chromosome"/>
</dbReference>
<evidence type="ECO:0000256" key="8">
    <source>
        <dbReference type="SAM" id="MobiDB-lite"/>
    </source>
</evidence>
<keyword evidence="5" id="KW-1133">Transmembrane helix</keyword>
<evidence type="ECO:0000259" key="9">
    <source>
        <dbReference type="PROSITE" id="PS51123"/>
    </source>
</evidence>
<evidence type="ECO:0000256" key="5">
    <source>
        <dbReference type="ARBA" id="ARBA00022989"/>
    </source>
</evidence>
<keyword evidence="4" id="KW-0812">Transmembrane</keyword>
<evidence type="ECO:0000313" key="10">
    <source>
        <dbReference type="EMBL" id="QGT79251.1"/>
    </source>
</evidence>
<sequence>MARARRRKVGSSGGWLTTYADMVTLLLTFFVLMLSISVVDVERYKAVAETLRNSFGSLPTERTAAPGESAVELAPGAADPDSTIEGPPPTQLIELDAPPTADTHQQSARALEDLRRQQLDERAAELRSTMSDAIAAGDIEIETTDDTVIIRIKENASFPSGSADMQRAFEPVVDRIADDLVDSDDRIVVTGYTDDVPIRSGRFRSNWDLSAARAVSVLMSLRDQGIDADRLSARGMGENNPIAPNDSDASRALNRRVEIALIPTWADVDKPQLDGQPID</sequence>